<gene>
    <name evidence="1" type="ORF">AVE30378_03720</name>
    <name evidence="2" type="ORF">WHX56_08490</name>
</gene>
<dbReference type="EMBL" id="UFQC01000020">
    <property type="protein sequence ID" value="SSW69871.1"/>
    <property type="molecule type" value="Genomic_DNA"/>
</dbReference>
<dbReference type="SUPFAM" id="SSF69635">
    <property type="entry name" value="Type III secretory system chaperone-like"/>
    <property type="match status" value="1"/>
</dbReference>
<organism evidence="1 3">
    <name type="scientific">Achromobacter veterisilvae</name>
    <dbReference type="NCBI Taxonomy" id="2069367"/>
    <lineage>
        <taxon>Bacteria</taxon>
        <taxon>Pseudomonadati</taxon>
        <taxon>Pseudomonadota</taxon>
        <taxon>Betaproteobacteria</taxon>
        <taxon>Burkholderiales</taxon>
        <taxon>Alcaligenaceae</taxon>
        <taxon>Achromobacter</taxon>
    </lineage>
</organism>
<dbReference type="Proteomes" id="UP000289465">
    <property type="component" value="Unassembled WGS sequence"/>
</dbReference>
<evidence type="ECO:0000313" key="4">
    <source>
        <dbReference type="Proteomes" id="UP001456224"/>
    </source>
</evidence>
<dbReference type="GO" id="GO:0030254">
    <property type="term" value="P:protein secretion by the type III secretion system"/>
    <property type="evidence" value="ECO:0007669"/>
    <property type="project" value="InterPro"/>
</dbReference>
<name>A0A446CQ36_9BURK</name>
<accession>A0A446CQ36</accession>
<evidence type="ECO:0000313" key="3">
    <source>
        <dbReference type="Proteomes" id="UP000289465"/>
    </source>
</evidence>
<dbReference type="AlphaFoldDB" id="A0A446CQ36"/>
<dbReference type="InterPro" id="IPR010261">
    <property type="entry name" value="Tir_chaperone"/>
</dbReference>
<evidence type="ECO:0000313" key="2">
    <source>
        <dbReference type="EMBL" id="WXR75534.1"/>
    </source>
</evidence>
<dbReference type="Pfam" id="PF05932">
    <property type="entry name" value="CesT"/>
    <property type="match status" value="1"/>
</dbReference>
<sequence>MTSVQHPLISAYASRHGLPAPARADGRLTVVIDGTYRVHLHAAPEGWLALTCRLCALPEEGPARDALAREAGRLAAGMLSRHAAGCVVDPQGRALWLQQTLRPDSSDLALDEAFGAFANALSFWAGALRRLA</sequence>
<dbReference type="Proteomes" id="UP001456224">
    <property type="component" value="Chromosome"/>
</dbReference>
<dbReference type="RefSeq" id="WP_129242377.1">
    <property type="nucleotide sequence ID" value="NZ_CP148753.1"/>
</dbReference>
<keyword evidence="4" id="KW-1185">Reference proteome</keyword>
<dbReference type="OrthoDB" id="8656441at2"/>
<protein>
    <submittedName>
        <fullName evidence="2">CesT family type III secretion system chaperone</fullName>
    </submittedName>
</protein>
<proteinExistence type="predicted"/>
<evidence type="ECO:0000313" key="1">
    <source>
        <dbReference type="EMBL" id="SSW69871.1"/>
    </source>
</evidence>
<reference evidence="2 4" key="2">
    <citation type="submission" date="2024-03" db="EMBL/GenBank/DDBJ databases">
        <title>Reference genomes for the five species model microbial community.</title>
        <authorList>
            <person name="Padfield D."/>
        </authorList>
    </citation>
    <scope>NUCLEOTIDE SEQUENCE [LARGE SCALE GENOMIC DNA]</scope>
    <source>
        <strain evidence="2 4">AB1</strain>
    </source>
</reference>
<dbReference type="EMBL" id="CP148753">
    <property type="protein sequence ID" value="WXR75534.1"/>
    <property type="molecule type" value="Genomic_DNA"/>
</dbReference>
<dbReference type="Gene3D" id="3.30.1460.10">
    <property type="match status" value="1"/>
</dbReference>
<reference evidence="1 3" key="1">
    <citation type="submission" date="2018-07" db="EMBL/GenBank/DDBJ databases">
        <authorList>
            <person name="Peeters C."/>
        </authorList>
    </citation>
    <scope>NUCLEOTIDE SEQUENCE [LARGE SCALE GENOMIC DNA]</scope>
    <source>
        <strain evidence="1 3">LMG 30378</strain>
    </source>
</reference>